<dbReference type="EMBL" id="JXTC01000008">
    <property type="protein sequence ID" value="POO01517.1"/>
    <property type="molecule type" value="Genomic_DNA"/>
</dbReference>
<dbReference type="InParanoid" id="A0A2P5FUT4"/>
<accession>A0A2P5FUT4</accession>
<evidence type="ECO:0000256" key="1">
    <source>
        <dbReference type="SAM" id="MobiDB-lite"/>
    </source>
</evidence>
<name>A0A2P5FUT4_TREOI</name>
<gene>
    <name evidence="2" type="ORF">TorRG33x02_028240</name>
</gene>
<dbReference type="Proteomes" id="UP000237000">
    <property type="component" value="Unassembled WGS sequence"/>
</dbReference>
<feature type="region of interest" description="Disordered" evidence="1">
    <location>
        <begin position="44"/>
        <end position="68"/>
    </location>
</feature>
<evidence type="ECO:0000313" key="3">
    <source>
        <dbReference type="Proteomes" id="UP000237000"/>
    </source>
</evidence>
<comment type="caution">
    <text evidence="2">The sequence shown here is derived from an EMBL/GenBank/DDBJ whole genome shotgun (WGS) entry which is preliminary data.</text>
</comment>
<proteinExistence type="predicted"/>
<keyword evidence="3" id="KW-1185">Reference proteome</keyword>
<sequence length="68" mass="7787">MSLRPLFFAIFLENYKSFSKSQGESRENYRVEKIVNFIDMDRQGRNDIDFGQQRNRNPAPSAGTGGSP</sequence>
<reference evidence="3" key="1">
    <citation type="submission" date="2016-06" db="EMBL/GenBank/DDBJ databases">
        <title>Parallel loss of symbiosis genes in relatives of nitrogen-fixing non-legume Parasponia.</title>
        <authorList>
            <person name="Van Velzen R."/>
            <person name="Holmer R."/>
            <person name="Bu F."/>
            <person name="Rutten L."/>
            <person name="Van Zeijl A."/>
            <person name="Liu W."/>
            <person name="Santuari L."/>
            <person name="Cao Q."/>
            <person name="Sharma T."/>
            <person name="Shen D."/>
            <person name="Roswanjaya Y."/>
            <person name="Wardhani T."/>
            <person name="Kalhor M.S."/>
            <person name="Jansen J."/>
            <person name="Van den Hoogen J."/>
            <person name="Gungor B."/>
            <person name="Hartog M."/>
            <person name="Hontelez J."/>
            <person name="Verver J."/>
            <person name="Yang W.-C."/>
            <person name="Schijlen E."/>
            <person name="Repin R."/>
            <person name="Schilthuizen M."/>
            <person name="Schranz E."/>
            <person name="Heidstra R."/>
            <person name="Miyata K."/>
            <person name="Fedorova E."/>
            <person name="Kohlen W."/>
            <person name="Bisseling T."/>
            <person name="Smit S."/>
            <person name="Geurts R."/>
        </authorList>
    </citation>
    <scope>NUCLEOTIDE SEQUENCE [LARGE SCALE GENOMIC DNA]</scope>
    <source>
        <strain evidence="3">cv. RG33-2</strain>
    </source>
</reference>
<evidence type="ECO:0000313" key="2">
    <source>
        <dbReference type="EMBL" id="POO01517.1"/>
    </source>
</evidence>
<dbReference type="AlphaFoldDB" id="A0A2P5FUT4"/>
<protein>
    <submittedName>
        <fullName evidence="2">Uncharacterized protein</fullName>
    </submittedName>
</protein>
<organism evidence="2 3">
    <name type="scientific">Trema orientale</name>
    <name type="common">Charcoal tree</name>
    <name type="synonym">Celtis orientalis</name>
    <dbReference type="NCBI Taxonomy" id="63057"/>
    <lineage>
        <taxon>Eukaryota</taxon>
        <taxon>Viridiplantae</taxon>
        <taxon>Streptophyta</taxon>
        <taxon>Embryophyta</taxon>
        <taxon>Tracheophyta</taxon>
        <taxon>Spermatophyta</taxon>
        <taxon>Magnoliopsida</taxon>
        <taxon>eudicotyledons</taxon>
        <taxon>Gunneridae</taxon>
        <taxon>Pentapetalae</taxon>
        <taxon>rosids</taxon>
        <taxon>fabids</taxon>
        <taxon>Rosales</taxon>
        <taxon>Cannabaceae</taxon>
        <taxon>Trema</taxon>
    </lineage>
</organism>